<evidence type="ECO:0000313" key="2">
    <source>
        <dbReference type="Proteomes" id="UP000186851"/>
    </source>
</evidence>
<dbReference type="Gene3D" id="3.40.50.11700">
    <property type="match status" value="1"/>
</dbReference>
<evidence type="ECO:0000313" key="1">
    <source>
        <dbReference type="EMBL" id="WEU40281.1"/>
    </source>
</evidence>
<reference evidence="1" key="1">
    <citation type="journal article" date="2017" name="Nature">
        <title>Asgard archaea illuminate the origin of eukaryotic cellular complexity.</title>
        <authorList>
            <person name="Zaremba-Niedzwiedzka K."/>
            <person name="Caceres E.F."/>
            <person name="Saw J.H."/>
            <person name="Backstrom D."/>
            <person name="Juzokaite L."/>
            <person name="Vancaester E."/>
            <person name="Seitz K.W."/>
            <person name="Anantharaman K."/>
            <person name="Starnawski P."/>
            <person name="Kjeldsen K.U."/>
            <person name="Scott M.B."/>
            <person name="Nunoura T."/>
            <person name="Banfield J.F."/>
            <person name="Schramm A."/>
            <person name="Baker B.J."/>
            <person name="Spang A."/>
            <person name="Ettema T.J.G."/>
        </authorList>
    </citation>
    <scope>NUCLEOTIDE SEQUENCE</scope>
    <source>
        <strain evidence="1">LCB_4</strain>
    </source>
</reference>
<protein>
    <recommendedName>
        <fullName evidence="3">CRISPR-associated protein</fullName>
    </recommendedName>
</protein>
<dbReference type="KEGG" id="oyw:OdinLCB4_007385"/>
<evidence type="ECO:0008006" key="3">
    <source>
        <dbReference type="Google" id="ProtNLM"/>
    </source>
</evidence>
<reference evidence="1" key="2">
    <citation type="journal article" date="2022" name="Nat. Microbiol.">
        <title>A closed Candidatus Odinarchaeum chromosome exposes Asgard archaeal viruses.</title>
        <authorList>
            <person name="Tamarit D."/>
            <person name="Caceres E.F."/>
            <person name="Krupovic M."/>
            <person name="Nijland R."/>
            <person name="Eme L."/>
            <person name="Robinson N.P."/>
            <person name="Ettema T.J.G."/>
        </authorList>
    </citation>
    <scope>NUCLEOTIDE SEQUENCE</scope>
    <source>
        <strain evidence="1">LCB_4</strain>
    </source>
</reference>
<organism evidence="1 2">
    <name type="scientific">Odinarchaeota yellowstonii (strain LCB_4)</name>
    <dbReference type="NCBI Taxonomy" id="1841599"/>
    <lineage>
        <taxon>Archaea</taxon>
        <taxon>Promethearchaeati</taxon>
        <taxon>Candidatus Odinarchaeota</taxon>
        <taxon>Candidatus Odinarchaeia</taxon>
        <taxon>Candidatus Odinarchaeales</taxon>
        <taxon>Candidatus Odinarchaeaceae</taxon>
        <taxon>Candidatus Odinarchaeum</taxon>
    </lineage>
</organism>
<dbReference type="Proteomes" id="UP000186851">
    <property type="component" value="Chromosome"/>
</dbReference>
<dbReference type="EMBL" id="CP091871">
    <property type="protein sequence ID" value="WEU40281.1"/>
    <property type="molecule type" value="Genomic_DNA"/>
</dbReference>
<accession>A0AAF0D252</accession>
<proteinExistence type="predicted"/>
<sequence length="324" mass="36856">MGVWHLSGLGKSPGAVTAPLTSIFLILKMAVKGNSEAQDFFSSSGEHAQSKRERGYPEGLILFTSSEVIEGQTSGRFVDKWFNTGKTGEKIPKVIYKYFTELIKELKDEDFDLQGTGFKYAYLVKVDHTDFNDCFNNIYLTIKALKDKEIWINMTGGTNQINSALLVASGFSGSSARNYYFFQSNIELMHPDLESKPNFKNPNIKVPPKGWFDIPPLFISIDDILKNLKELFDKRGEKVNKSEVENILGNQIDIVKLVGARLIDFVDNDTIRKRKELDNWFEIFSKPEKLNLNNFSEWKKYFSEKGDLWELVDGEAVPVSQDST</sequence>
<gene>
    <name evidence="1" type="ORF">OdinLCB4_007385</name>
</gene>
<name>A0AAF0D252_ODILC</name>
<dbReference type="AlphaFoldDB" id="A0AAF0D252"/>